<dbReference type="EMBL" id="CP002691">
    <property type="protein sequence ID" value="AEE49737.1"/>
    <property type="molecule type" value="Genomic_DNA"/>
</dbReference>
<dbReference type="OrthoDB" id="7859927at2"/>
<dbReference type="AlphaFoldDB" id="F4L420"/>
<sequence>MQSIDYIEFLGNAFEAFHDTQDRFRSHFQIDDYTNWYYDQATELLTLSTDNTEINFKYIPIGTFSTNSRTWMWAWHNSSSIEKSKDQALRIREFGQEKGYDKLIEGYFESDEYAGWEFIAIAHQLLGGIGGYNVKSEQVEKYMLLMEQIDNDVAAKIKEQTITCERHGANRMAFICQHLNTETQTGFEEAFPSYKGMELEEDDDLQAWCDQCELERLRTDGWNDESMEFAGIKLVCEDCYFEIKAFNLK</sequence>
<dbReference type="HOGENOM" id="CLU_1093343_0_0_10"/>
<name>F4L420_HALH1</name>
<dbReference type="Proteomes" id="UP000008461">
    <property type="component" value="Chromosome"/>
</dbReference>
<dbReference type="eggNOG" id="ENOG502Z8SY">
    <property type="taxonomic scope" value="Bacteria"/>
</dbReference>
<keyword evidence="2" id="KW-1185">Reference proteome</keyword>
<dbReference type="KEGG" id="hhy:Halhy_1852"/>
<gene>
    <name evidence="1" type="ordered locus">Halhy_1852</name>
</gene>
<protein>
    <submittedName>
        <fullName evidence="1">Uncharacterized protein</fullName>
    </submittedName>
</protein>
<dbReference type="Pfam" id="PF21813">
    <property type="entry name" value="DUF6882"/>
    <property type="match status" value="1"/>
</dbReference>
<organism evidence="1 2">
    <name type="scientific">Haliscomenobacter hydrossis (strain ATCC 27775 / DSM 1100 / LMG 10767 / O)</name>
    <dbReference type="NCBI Taxonomy" id="760192"/>
    <lineage>
        <taxon>Bacteria</taxon>
        <taxon>Pseudomonadati</taxon>
        <taxon>Bacteroidota</taxon>
        <taxon>Saprospiria</taxon>
        <taxon>Saprospirales</taxon>
        <taxon>Haliscomenobacteraceae</taxon>
        <taxon>Haliscomenobacter</taxon>
    </lineage>
</organism>
<evidence type="ECO:0000313" key="2">
    <source>
        <dbReference type="Proteomes" id="UP000008461"/>
    </source>
</evidence>
<proteinExistence type="predicted"/>
<evidence type="ECO:0000313" key="1">
    <source>
        <dbReference type="EMBL" id="AEE49737.1"/>
    </source>
</evidence>
<dbReference type="STRING" id="760192.Halhy_1852"/>
<reference evidence="1 2" key="1">
    <citation type="journal article" date="2011" name="Stand. Genomic Sci.">
        <title>Complete genome sequence of Haliscomenobacter hydrossis type strain (O).</title>
        <authorList>
            <consortium name="US DOE Joint Genome Institute (JGI-PGF)"/>
            <person name="Daligault H."/>
            <person name="Lapidus A."/>
            <person name="Zeytun A."/>
            <person name="Nolan M."/>
            <person name="Lucas S."/>
            <person name="Del Rio T.G."/>
            <person name="Tice H."/>
            <person name="Cheng J.F."/>
            <person name="Tapia R."/>
            <person name="Han C."/>
            <person name="Goodwin L."/>
            <person name="Pitluck S."/>
            <person name="Liolios K."/>
            <person name="Pagani I."/>
            <person name="Ivanova N."/>
            <person name="Huntemann M."/>
            <person name="Mavromatis K."/>
            <person name="Mikhailova N."/>
            <person name="Pati A."/>
            <person name="Chen A."/>
            <person name="Palaniappan K."/>
            <person name="Land M."/>
            <person name="Hauser L."/>
            <person name="Brambilla E.M."/>
            <person name="Rohde M."/>
            <person name="Verbarg S."/>
            <person name="Goker M."/>
            <person name="Bristow J."/>
            <person name="Eisen J.A."/>
            <person name="Markowitz V."/>
            <person name="Hugenholtz P."/>
            <person name="Kyrpides N.C."/>
            <person name="Klenk H.P."/>
            <person name="Woyke T."/>
        </authorList>
    </citation>
    <scope>NUCLEOTIDE SEQUENCE [LARGE SCALE GENOMIC DNA]</scope>
    <source>
        <strain evidence="2">ATCC 27775 / DSM 1100 / LMG 10767 / O</strain>
    </source>
</reference>
<dbReference type="InterPro" id="IPR049249">
    <property type="entry name" value="DUF6882"/>
</dbReference>
<dbReference type="RefSeq" id="WP_013764290.1">
    <property type="nucleotide sequence ID" value="NC_015510.1"/>
</dbReference>
<reference key="2">
    <citation type="submission" date="2011-04" db="EMBL/GenBank/DDBJ databases">
        <title>Complete sequence of chromosome of Haliscomenobacter hydrossis DSM 1100.</title>
        <authorList>
            <consortium name="US DOE Joint Genome Institute (JGI-PGF)"/>
            <person name="Lucas S."/>
            <person name="Han J."/>
            <person name="Lapidus A."/>
            <person name="Bruce D."/>
            <person name="Goodwin L."/>
            <person name="Pitluck S."/>
            <person name="Peters L."/>
            <person name="Kyrpides N."/>
            <person name="Mavromatis K."/>
            <person name="Ivanova N."/>
            <person name="Ovchinnikova G."/>
            <person name="Pagani I."/>
            <person name="Daligault H."/>
            <person name="Detter J.C."/>
            <person name="Han C."/>
            <person name="Land M."/>
            <person name="Hauser L."/>
            <person name="Markowitz V."/>
            <person name="Cheng J.-F."/>
            <person name="Hugenholtz P."/>
            <person name="Woyke T."/>
            <person name="Wu D."/>
            <person name="Verbarg S."/>
            <person name="Frueling A."/>
            <person name="Brambilla E."/>
            <person name="Klenk H.-P."/>
            <person name="Eisen J.A."/>
        </authorList>
    </citation>
    <scope>NUCLEOTIDE SEQUENCE</scope>
    <source>
        <strain>DSM 1100</strain>
    </source>
</reference>
<accession>F4L420</accession>